<organism evidence="11 12">
    <name type="scientific">Paractinoplanes lichenicola</name>
    <dbReference type="NCBI Taxonomy" id="2802976"/>
    <lineage>
        <taxon>Bacteria</taxon>
        <taxon>Bacillati</taxon>
        <taxon>Actinomycetota</taxon>
        <taxon>Actinomycetes</taxon>
        <taxon>Micromonosporales</taxon>
        <taxon>Micromonosporaceae</taxon>
        <taxon>Paractinoplanes</taxon>
    </lineage>
</organism>
<feature type="compositionally biased region" description="Polar residues" evidence="8">
    <location>
        <begin position="362"/>
        <end position="374"/>
    </location>
</feature>
<feature type="region of interest" description="Disordered" evidence="8">
    <location>
        <begin position="344"/>
        <end position="470"/>
    </location>
</feature>
<sequence>MQKLAGRYRVGEALGHGGNSVVRYGFDTVLKRPVAIKMFDVTATEVLREARTAAGLSHPNIAQVYDYGELIEGDERTPYLVMEFVGGETLADRIARTGAQRWRRAAEIGAETASALAVAHAQDLVHRDVNPRNIMLTPEGVKVLDFGIAAVSGSGGGDALWGSPAYVAPEQLRGEPSFPAGDVYALGLVLFEGLTGAKAWPGETLGAVLGTRHGRPAPRLPRLAGLPRDLVRLYEACTAEDPADRPTAGDIAETLRRIGFGGGQTHAPFHLGPAPTARPVRPALAPITLTGPATTRRRPRRRVAVVGSAAVVAAILSIVGVQLVNGTATPGGQEAEAAIEAVHPPTASATPSSSAPAPSPSVRTRQTNETTTVSVRKKTTPTDRPTSPTPTGTGSPPASPKPTTPPAKPTTPPPTSKPSQQPPAPTQAPTTPPPAEPTTEPTTQPTNPPDPTTPPATTGPQTPSDAGPEL</sequence>
<evidence type="ECO:0000256" key="9">
    <source>
        <dbReference type="SAM" id="Phobius"/>
    </source>
</evidence>
<dbReference type="InterPro" id="IPR000719">
    <property type="entry name" value="Prot_kinase_dom"/>
</dbReference>
<feature type="compositionally biased region" description="Low complexity" evidence="8">
    <location>
        <begin position="344"/>
        <end position="356"/>
    </location>
</feature>
<keyword evidence="9" id="KW-0812">Transmembrane</keyword>
<dbReference type="InterPro" id="IPR017441">
    <property type="entry name" value="Protein_kinase_ATP_BS"/>
</dbReference>
<feature type="transmembrane region" description="Helical" evidence="9">
    <location>
        <begin position="303"/>
        <end position="324"/>
    </location>
</feature>
<keyword evidence="9" id="KW-1133">Transmembrane helix</keyword>
<keyword evidence="3" id="KW-0808">Transferase</keyword>
<keyword evidence="5 11" id="KW-0418">Kinase</keyword>
<accession>A0ABS1VEM5</accession>
<dbReference type="Proteomes" id="UP000598996">
    <property type="component" value="Unassembled WGS sequence"/>
</dbReference>
<dbReference type="Gene3D" id="1.10.510.10">
    <property type="entry name" value="Transferase(Phosphotransferase) domain 1"/>
    <property type="match status" value="1"/>
</dbReference>
<reference evidence="11 12" key="1">
    <citation type="submission" date="2021-01" db="EMBL/GenBank/DDBJ databases">
        <title>Actinoplanes sp. nov. LDG1-01 isolated from lichen.</title>
        <authorList>
            <person name="Saeng-In P."/>
            <person name="Phongsopitanun W."/>
            <person name="Kanchanasin P."/>
            <person name="Yuki M."/>
            <person name="Kudo T."/>
            <person name="Ohkuma M."/>
            <person name="Tanasupawat S."/>
        </authorList>
    </citation>
    <scope>NUCLEOTIDE SEQUENCE [LARGE SCALE GENOMIC DNA]</scope>
    <source>
        <strain evidence="11 12">LDG1-01</strain>
    </source>
</reference>
<evidence type="ECO:0000256" key="7">
    <source>
        <dbReference type="PROSITE-ProRule" id="PRU10141"/>
    </source>
</evidence>
<dbReference type="PANTHER" id="PTHR43289:SF6">
    <property type="entry name" value="SERINE_THREONINE-PROTEIN KINASE NEKL-3"/>
    <property type="match status" value="1"/>
</dbReference>
<evidence type="ECO:0000256" key="8">
    <source>
        <dbReference type="SAM" id="MobiDB-lite"/>
    </source>
</evidence>
<evidence type="ECO:0000259" key="10">
    <source>
        <dbReference type="PROSITE" id="PS50011"/>
    </source>
</evidence>
<gene>
    <name evidence="11" type="ORF">JKJ07_01970</name>
</gene>
<keyword evidence="12" id="KW-1185">Reference proteome</keyword>
<dbReference type="InterPro" id="IPR011009">
    <property type="entry name" value="Kinase-like_dom_sf"/>
</dbReference>
<dbReference type="Gene3D" id="3.30.200.20">
    <property type="entry name" value="Phosphorylase Kinase, domain 1"/>
    <property type="match status" value="1"/>
</dbReference>
<evidence type="ECO:0000256" key="4">
    <source>
        <dbReference type="ARBA" id="ARBA00022741"/>
    </source>
</evidence>
<evidence type="ECO:0000313" key="11">
    <source>
        <dbReference type="EMBL" id="MBL7253070.1"/>
    </source>
</evidence>
<keyword evidence="9" id="KW-0472">Membrane</keyword>
<dbReference type="EC" id="2.7.11.1" evidence="1"/>
<evidence type="ECO:0000256" key="6">
    <source>
        <dbReference type="ARBA" id="ARBA00022840"/>
    </source>
</evidence>
<dbReference type="PRINTS" id="PR01217">
    <property type="entry name" value="PRICHEXTENSN"/>
</dbReference>
<dbReference type="PROSITE" id="PS50011">
    <property type="entry name" value="PROTEIN_KINASE_DOM"/>
    <property type="match status" value="1"/>
</dbReference>
<keyword evidence="4 7" id="KW-0547">Nucleotide-binding</keyword>
<feature type="compositionally biased region" description="Low complexity" evidence="8">
    <location>
        <begin position="382"/>
        <end position="396"/>
    </location>
</feature>
<feature type="binding site" evidence="7">
    <location>
        <position position="37"/>
    </location>
    <ligand>
        <name>ATP</name>
        <dbReference type="ChEBI" id="CHEBI:30616"/>
    </ligand>
</feature>
<dbReference type="Pfam" id="PF00069">
    <property type="entry name" value="Pkinase"/>
    <property type="match status" value="1"/>
</dbReference>
<comment type="caution">
    <text evidence="11">The sequence shown here is derived from an EMBL/GenBank/DDBJ whole genome shotgun (WGS) entry which is preliminary data.</text>
</comment>
<name>A0ABS1VEM5_9ACTN</name>
<keyword evidence="2 11" id="KW-0723">Serine/threonine-protein kinase</keyword>
<evidence type="ECO:0000256" key="1">
    <source>
        <dbReference type="ARBA" id="ARBA00012513"/>
    </source>
</evidence>
<dbReference type="EMBL" id="JAENHO010000001">
    <property type="protein sequence ID" value="MBL7253070.1"/>
    <property type="molecule type" value="Genomic_DNA"/>
</dbReference>
<evidence type="ECO:0000256" key="2">
    <source>
        <dbReference type="ARBA" id="ARBA00022527"/>
    </source>
</evidence>
<evidence type="ECO:0000256" key="3">
    <source>
        <dbReference type="ARBA" id="ARBA00022679"/>
    </source>
</evidence>
<dbReference type="PROSITE" id="PS00107">
    <property type="entry name" value="PROTEIN_KINASE_ATP"/>
    <property type="match status" value="1"/>
</dbReference>
<protein>
    <recommendedName>
        <fullName evidence="1">non-specific serine/threonine protein kinase</fullName>
        <ecNumber evidence="1">2.7.11.1</ecNumber>
    </recommendedName>
</protein>
<dbReference type="SUPFAM" id="SSF56112">
    <property type="entry name" value="Protein kinase-like (PK-like)"/>
    <property type="match status" value="1"/>
</dbReference>
<dbReference type="PANTHER" id="PTHR43289">
    <property type="entry name" value="MITOGEN-ACTIVATED PROTEIN KINASE KINASE KINASE 20-RELATED"/>
    <property type="match status" value="1"/>
</dbReference>
<proteinExistence type="predicted"/>
<feature type="domain" description="Protein kinase" evidence="10">
    <location>
        <begin position="8"/>
        <end position="269"/>
    </location>
</feature>
<evidence type="ECO:0000256" key="5">
    <source>
        <dbReference type="ARBA" id="ARBA00022777"/>
    </source>
</evidence>
<keyword evidence="6 7" id="KW-0067">ATP-binding</keyword>
<dbReference type="GO" id="GO:0004674">
    <property type="term" value="F:protein serine/threonine kinase activity"/>
    <property type="evidence" value="ECO:0007669"/>
    <property type="project" value="UniProtKB-KW"/>
</dbReference>
<dbReference type="CDD" id="cd14014">
    <property type="entry name" value="STKc_PknB_like"/>
    <property type="match status" value="1"/>
</dbReference>
<feature type="compositionally biased region" description="Pro residues" evidence="8">
    <location>
        <begin position="397"/>
        <end position="436"/>
    </location>
</feature>
<evidence type="ECO:0000313" key="12">
    <source>
        <dbReference type="Proteomes" id="UP000598996"/>
    </source>
</evidence>
<dbReference type="RefSeq" id="WP_202989407.1">
    <property type="nucleotide sequence ID" value="NZ_JAENHO010000001.1"/>
</dbReference>